<keyword evidence="2" id="KW-1185">Reference proteome</keyword>
<evidence type="ECO:0008006" key="3">
    <source>
        <dbReference type="Google" id="ProtNLM"/>
    </source>
</evidence>
<feature type="non-terminal residue" evidence="1">
    <location>
        <position position="680"/>
    </location>
</feature>
<comment type="caution">
    <text evidence="1">The sequence shown here is derived from an EMBL/GenBank/DDBJ whole genome shotgun (WGS) entry which is preliminary data.</text>
</comment>
<name>A0ABN9UBI5_9DINO</name>
<reference evidence="1" key="1">
    <citation type="submission" date="2023-10" db="EMBL/GenBank/DDBJ databases">
        <authorList>
            <person name="Chen Y."/>
            <person name="Shah S."/>
            <person name="Dougan E. K."/>
            <person name="Thang M."/>
            <person name="Chan C."/>
        </authorList>
    </citation>
    <scope>NUCLEOTIDE SEQUENCE [LARGE SCALE GENOMIC DNA]</scope>
</reference>
<organism evidence="1 2">
    <name type="scientific">Prorocentrum cordatum</name>
    <dbReference type="NCBI Taxonomy" id="2364126"/>
    <lineage>
        <taxon>Eukaryota</taxon>
        <taxon>Sar</taxon>
        <taxon>Alveolata</taxon>
        <taxon>Dinophyceae</taxon>
        <taxon>Prorocentrales</taxon>
        <taxon>Prorocentraceae</taxon>
        <taxon>Prorocentrum</taxon>
    </lineage>
</organism>
<evidence type="ECO:0000313" key="2">
    <source>
        <dbReference type="Proteomes" id="UP001189429"/>
    </source>
</evidence>
<gene>
    <name evidence="1" type="ORF">PCOR1329_LOCUS46602</name>
</gene>
<feature type="non-terminal residue" evidence="1">
    <location>
        <position position="1"/>
    </location>
</feature>
<sequence length="680" mass="75003">AFTYKIWPTFNRKKMARGEEALCDSTLPLLCCGVLKAACIERCARMKKIEKSSKSSTSGRPDEYSIVAAGAEPGGPAAHVPVESGGFADGTWAQQNAYSRKVGLRFLEGCDGFKPTGVCVVLRMVYAVTGRVEKENLYIASDKYERQQQAAAATRIQDGVARPWELLRDYAALVRARGAIEGKAFRQLRALMFDTRVWCLVPSAEVTVRLSATAFLPISRAGAQIERLVAKPHSLPPWRLLLVAEQPDLAESIKDFRPCGLDKWNRTFMKHNDLSSFEARLKIALHLIAINITTTARENDNGNFRRIVKKRVQSRKADLVSLNSDWVQQQCRCFVRTQKSHDLRSVAVLHRALKDTVGSELLQKCITDGAAAAHRRRAGDIGSGASFGPTTKQIKRMKQQKFEVACLEAARRGDADEQICKFLDPAVATDYDLQRAVTLAASCDRQIAASSREADEHDSAAIKKYSDAHAPDLRAEMNATGGRMPVASPTFVAVPPPFLGAKCAQQTKLGTVKAVDELIEYCNSFTVHHSNLIKSMDQQMDHLCRLNQGVRQNESSDDDGDDVKESPCWLAGICVCSPEGAVTKRFRDNILRAMKVAFPVGNFNRELLGGGKVFVELFGEPSADQLELAEFYGIDGKHEVMWHISFQSWSPHEPMVQAVVPPLPEEAALVSLSAGERAVK</sequence>
<evidence type="ECO:0000313" key="1">
    <source>
        <dbReference type="EMBL" id="CAK0856140.1"/>
    </source>
</evidence>
<dbReference type="EMBL" id="CAUYUJ010015609">
    <property type="protein sequence ID" value="CAK0856140.1"/>
    <property type="molecule type" value="Genomic_DNA"/>
</dbReference>
<accession>A0ABN9UBI5</accession>
<protein>
    <recommendedName>
        <fullName evidence="3">RNA-directed RNA polymerase</fullName>
    </recommendedName>
</protein>
<dbReference type="Proteomes" id="UP001189429">
    <property type="component" value="Unassembled WGS sequence"/>
</dbReference>
<proteinExistence type="predicted"/>